<comment type="caution">
    <text evidence="3">The sequence shown here is derived from an EMBL/GenBank/DDBJ whole genome shotgun (WGS) entry which is preliminary data.</text>
</comment>
<evidence type="ECO:0000256" key="1">
    <source>
        <dbReference type="SAM" id="Phobius"/>
    </source>
</evidence>
<evidence type="ECO:0000313" key="4">
    <source>
        <dbReference type="Proteomes" id="UP000625711"/>
    </source>
</evidence>
<name>A0A834M2Y3_RHYFE</name>
<dbReference type="InterPro" id="IPR040346">
    <property type="entry name" value="GEX1/Brambleberry"/>
</dbReference>
<keyword evidence="1" id="KW-1133">Transmembrane helix</keyword>
<keyword evidence="1" id="KW-0812">Transmembrane</keyword>
<dbReference type="PANTHER" id="PTHR33538:SF2">
    <property type="entry name" value="PROTEIN GAMETE EXPRESSED 1"/>
    <property type="match status" value="1"/>
</dbReference>
<gene>
    <name evidence="3" type="ORF">GWI33_020779</name>
</gene>
<evidence type="ECO:0000313" key="3">
    <source>
        <dbReference type="EMBL" id="KAF7265696.1"/>
    </source>
</evidence>
<evidence type="ECO:0000256" key="2">
    <source>
        <dbReference type="SAM" id="SignalP"/>
    </source>
</evidence>
<keyword evidence="4" id="KW-1185">Reference proteome</keyword>
<feature type="transmembrane region" description="Helical" evidence="1">
    <location>
        <begin position="229"/>
        <end position="250"/>
    </location>
</feature>
<keyword evidence="1" id="KW-0472">Membrane</keyword>
<dbReference type="OrthoDB" id="377549at2759"/>
<dbReference type="PANTHER" id="PTHR33538">
    <property type="entry name" value="PROTEIN GAMETE EXPRESSED 1"/>
    <property type="match status" value="1"/>
</dbReference>
<sequence length="357" mass="41678">MACILPTFLTTFVVCAVAFEDFIYVYGKDNREMMEQGRAQYQVIKERGTLPKYGPCWKAALDDLNEGCRYLSEDTQSDIAMRITNCFLEMSGHETYNCEHDKKENLRRICINSMTDRAFNVYTEFYTHTQNICWFLRGQIWHETIAENTLKVGKQLELSAKKQEDLIKIQKESIELQEKMMKQGRYLENVLKDVYVSTQSHKEIIEILSRSITNLQSWIVGEISWIDSIIFNVFAMFLIFMYNMTLLNTIQKQNSKILESVENIKLSKIDLTKPNVDYIKEDGYISQDSTYKPNSLYKNGNSHQFQHIHYDREGSVDSGQSNGFHSNFVKKQFEGQNRKYNLRSFSRHGTPDSGVVH</sequence>
<proteinExistence type="predicted"/>
<feature type="signal peptide" evidence="2">
    <location>
        <begin position="1"/>
        <end position="18"/>
    </location>
</feature>
<dbReference type="Proteomes" id="UP000625711">
    <property type="component" value="Unassembled WGS sequence"/>
</dbReference>
<dbReference type="EMBL" id="JAACXV010014584">
    <property type="protein sequence ID" value="KAF7265696.1"/>
    <property type="molecule type" value="Genomic_DNA"/>
</dbReference>
<organism evidence="3 4">
    <name type="scientific">Rhynchophorus ferrugineus</name>
    <name type="common">Red palm weevil</name>
    <name type="synonym">Curculio ferrugineus</name>
    <dbReference type="NCBI Taxonomy" id="354439"/>
    <lineage>
        <taxon>Eukaryota</taxon>
        <taxon>Metazoa</taxon>
        <taxon>Ecdysozoa</taxon>
        <taxon>Arthropoda</taxon>
        <taxon>Hexapoda</taxon>
        <taxon>Insecta</taxon>
        <taxon>Pterygota</taxon>
        <taxon>Neoptera</taxon>
        <taxon>Endopterygota</taxon>
        <taxon>Coleoptera</taxon>
        <taxon>Polyphaga</taxon>
        <taxon>Cucujiformia</taxon>
        <taxon>Curculionidae</taxon>
        <taxon>Dryophthorinae</taxon>
        <taxon>Rhynchophorus</taxon>
    </lineage>
</organism>
<keyword evidence="2" id="KW-0732">Signal</keyword>
<protein>
    <submittedName>
        <fullName evidence="3">Uncharacterized protein</fullName>
    </submittedName>
</protein>
<accession>A0A834M2Y3</accession>
<feature type="chain" id="PRO_5032979019" evidence="2">
    <location>
        <begin position="19"/>
        <end position="357"/>
    </location>
</feature>
<dbReference type="AlphaFoldDB" id="A0A834M2Y3"/>
<reference evidence="3" key="1">
    <citation type="submission" date="2020-08" db="EMBL/GenBank/DDBJ databases">
        <title>Genome sequencing and assembly of the red palm weevil Rhynchophorus ferrugineus.</title>
        <authorList>
            <person name="Dias G.B."/>
            <person name="Bergman C.M."/>
            <person name="Manee M."/>
        </authorList>
    </citation>
    <scope>NUCLEOTIDE SEQUENCE</scope>
    <source>
        <strain evidence="3">AA-2017</strain>
        <tissue evidence="3">Whole larva</tissue>
    </source>
</reference>